<evidence type="ECO:0000313" key="15">
    <source>
        <dbReference type="Proteomes" id="UP000290189"/>
    </source>
</evidence>
<evidence type="ECO:0000256" key="8">
    <source>
        <dbReference type="RuleBase" id="RU003827"/>
    </source>
</evidence>
<gene>
    <name evidence="12" type="ORF">PBRA_005517</name>
    <name evidence="13" type="ORF">PLBR_LOCUS9079</name>
</gene>
<dbReference type="InterPro" id="IPR015720">
    <property type="entry name" value="Emp24-like"/>
</dbReference>
<evidence type="ECO:0000256" key="9">
    <source>
        <dbReference type="SAM" id="Phobius"/>
    </source>
</evidence>
<evidence type="ECO:0000256" key="1">
    <source>
        <dbReference type="ARBA" id="ARBA00004479"/>
    </source>
</evidence>
<dbReference type="PROSITE" id="PS50866">
    <property type="entry name" value="GOLD"/>
    <property type="match status" value="1"/>
</dbReference>
<keyword evidence="4 10" id="KW-0732">Signal</keyword>
<dbReference type="GO" id="GO:0012505">
    <property type="term" value="C:endomembrane system"/>
    <property type="evidence" value="ECO:0007669"/>
    <property type="project" value="UniProtKB-SubCell"/>
</dbReference>
<dbReference type="Proteomes" id="UP000039324">
    <property type="component" value="Unassembled WGS sequence"/>
</dbReference>
<evidence type="ECO:0000256" key="10">
    <source>
        <dbReference type="SAM" id="SignalP"/>
    </source>
</evidence>
<accession>A0A0G4INM2</accession>
<dbReference type="STRING" id="37360.A0A0G4INM2"/>
<dbReference type="PANTHER" id="PTHR22811">
    <property type="entry name" value="TRANSMEMBRANE EMP24 DOMAIN-CONTAINING PROTEIN"/>
    <property type="match status" value="1"/>
</dbReference>
<evidence type="ECO:0000259" key="11">
    <source>
        <dbReference type="PROSITE" id="PS50866"/>
    </source>
</evidence>
<dbReference type="EMBL" id="OVEO01000019">
    <property type="protein sequence ID" value="SPR01864.1"/>
    <property type="molecule type" value="Genomic_DNA"/>
</dbReference>
<geneLocation type="mitochondrion" evidence="13"/>
<dbReference type="SMART" id="SM01190">
    <property type="entry name" value="EMP24_GP25L"/>
    <property type="match status" value="1"/>
</dbReference>
<evidence type="ECO:0000256" key="5">
    <source>
        <dbReference type="ARBA" id="ARBA00022989"/>
    </source>
</evidence>
<reference evidence="13 15" key="2">
    <citation type="submission" date="2018-03" db="EMBL/GenBank/DDBJ databases">
        <authorList>
            <person name="Fogelqvist J."/>
        </authorList>
    </citation>
    <scope>NUCLEOTIDE SEQUENCE [LARGE SCALE GENOMIC DNA]</scope>
</reference>
<feature type="chain" id="PRO_5033224394" description="GOLD domain-containing protein" evidence="10">
    <location>
        <begin position="23"/>
        <end position="204"/>
    </location>
</feature>
<dbReference type="OMA" id="MQVRDRN"/>
<evidence type="ECO:0000256" key="2">
    <source>
        <dbReference type="ARBA" id="ARBA00007104"/>
    </source>
</evidence>
<evidence type="ECO:0000256" key="6">
    <source>
        <dbReference type="ARBA" id="ARBA00023136"/>
    </source>
</evidence>
<evidence type="ECO:0000256" key="7">
    <source>
        <dbReference type="ARBA" id="ARBA00037847"/>
    </source>
</evidence>
<dbReference type="Proteomes" id="UP000290189">
    <property type="component" value="Unassembled WGS sequence"/>
</dbReference>
<organism evidence="12 14">
    <name type="scientific">Plasmodiophora brassicae</name>
    <name type="common">Clubroot disease agent</name>
    <dbReference type="NCBI Taxonomy" id="37360"/>
    <lineage>
        <taxon>Eukaryota</taxon>
        <taxon>Sar</taxon>
        <taxon>Rhizaria</taxon>
        <taxon>Endomyxa</taxon>
        <taxon>Phytomyxea</taxon>
        <taxon>Plasmodiophorida</taxon>
        <taxon>Plasmodiophoridae</taxon>
        <taxon>Plasmodiophora</taxon>
    </lineage>
</organism>
<feature type="domain" description="GOLD" evidence="11">
    <location>
        <begin position="32"/>
        <end position="114"/>
    </location>
</feature>
<evidence type="ECO:0000313" key="12">
    <source>
        <dbReference type="EMBL" id="CEO96913.1"/>
    </source>
</evidence>
<dbReference type="AlphaFoldDB" id="A0A0G4INM2"/>
<keyword evidence="13" id="KW-0496">Mitochondrion</keyword>
<protein>
    <recommendedName>
        <fullName evidence="11">GOLD domain-containing protein</fullName>
    </recommendedName>
</protein>
<keyword evidence="6 9" id="KW-0472">Membrane</keyword>
<evidence type="ECO:0000313" key="13">
    <source>
        <dbReference type="EMBL" id="SPR01864.1"/>
    </source>
</evidence>
<evidence type="ECO:0000313" key="14">
    <source>
        <dbReference type="Proteomes" id="UP000039324"/>
    </source>
</evidence>
<evidence type="ECO:0000256" key="3">
    <source>
        <dbReference type="ARBA" id="ARBA00022692"/>
    </source>
</evidence>
<dbReference type="InterPro" id="IPR009038">
    <property type="entry name" value="GOLD_dom"/>
</dbReference>
<sequence length="204" mass="22597">MTTGWPAAVALAAAVLVGVARPYSTTIPASGSECFFETADVGDKFHCSFNVYAGGFLDVDVKVFDPAEKVVFEEERVQTESFTFTAQLAGRYKVCFYNIMSTVTAKHLTFSIAVGNALQAKDVAKQEHLTPLETSVVMLSQTLRGVADEQKYLKVRERVANATNESTNSRVLWWSILETIVLVAVSLWKIYYLRGFFESKRNAA</sequence>
<dbReference type="Pfam" id="PF01105">
    <property type="entry name" value="EMP24_GP25L"/>
    <property type="match status" value="1"/>
</dbReference>
<reference evidence="12 14" key="1">
    <citation type="submission" date="2015-02" db="EMBL/GenBank/DDBJ databases">
        <authorList>
            <person name="Chooi Y.-H."/>
        </authorList>
    </citation>
    <scope>NUCLEOTIDE SEQUENCE [LARGE SCALE GENOMIC DNA]</scope>
    <source>
        <strain evidence="12">E3</strain>
    </source>
</reference>
<dbReference type="GO" id="GO:0016020">
    <property type="term" value="C:membrane"/>
    <property type="evidence" value="ECO:0007669"/>
    <property type="project" value="UniProtKB-SubCell"/>
</dbReference>
<dbReference type="SUPFAM" id="SSF101576">
    <property type="entry name" value="Supernatant protein factor (SPF), C-terminal domain"/>
    <property type="match status" value="1"/>
</dbReference>
<feature type="transmembrane region" description="Helical" evidence="9">
    <location>
        <begin position="171"/>
        <end position="192"/>
    </location>
</feature>
<keyword evidence="3 8" id="KW-0812">Transmembrane</keyword>
<dbReference type="InterPro" id="IPR036598">
    <property type="entry name" value="GOLD_dom_sf"/>
</dbReference>
<dbReference type="EMBL" id="CDSF01000077">
    <property type="protein sequence ID" value="CEO96913.1"/>
    <property type="molecule type" value="Genomic_DNA"/>
</dbReference>
<dbReference type="OrthoDB" id="1929172at2759"/>
<name>A0A0G4INM2_PLABS</name>
<comment type="similarity">
    <text evidence="2 8">Belongs to the EMP24/GP25L family.</text>
</comment>
<evidence type="ECO:0000256" key="4">
    <source>
        <dbReference type="ARBA" id="ARBA00022729"/>
    </source>
</evidence>
<proteinExistence type="inferred from homology"/>
<feature type="signal peptide" evidence="10">
    <location>
        <begin position="1"/>
        <end position="22"/>
    </location>
</feature>
<comment type="subcellular location">
    <subcellularLocation>
        <location evidence="7">Endomembrane system</location>
        <topology evidence="7">Single-pass membrane protein</topology>
    </subcellularLocation>
    <subcellularLocation>
        <location evidence="1 8">Membrane</location>
        <topology evidence="1 8">Single-pass type I membrane protein</topology>
    </subcellularLocation>
</comment>
<keyword evidence="14" id="KW-1185">Reference proteome</keyword>
<keyword evidence="5 9" id="KW-1133">Transmembrane helix</keyword>